<dbReference type="AlphaFoldDB" id="A0AAD9D0G0"/>
<dbReference type="EMBL" id="JAHMHS010000013">
    <property type="protein sequence ID" value="KAK1729191.1"/>
    <property type="molecule type" value="Genomic_DNA"/>
</dbReference>
<evidence type="ECO:0000256" key="1">
    <source>
        <dbReference type="SAM" id="MobiDB-lite"/>
    </source>
</evidence>
<evidence type="ECO:0000313" key="3">
    <source>
        <dbReference type="Proteomes" id="UP001244207"/>
    </source>
</evidence>
<comment type="caution">
    <text evidence="2">The sequence shown here is derived from an EMBL/GenBank/DDBJ whole genome shotgun (WGS) entry which is preliminary data.</text>
</comment>
<organism evidence="2 3">
    <name type="scientific">Glomerella acutata</name>
    <name type="common">Colletotrichum acutatum</name>
    <dbReference type="NCBI Taxonomy" id="27357"/>
    <lineage>
        <taxon>Eukaryota</taxon>
        <taxon>Fungi</taxon>
        <taxon>Dikarya</taxon>
        <taxon>Ascomycota</taxon>
        <taxon>Pezizomycotina</taxon>
        <taxon>Sordariomycetes</taxon>
        <taxon>Hypocreomycetidae</taxon>
        <taxon>Glomerellales</taxon>
        <taxon>Glomerellaceae</taxon>
        <taxon>Colletotrichum</taxon>
        <taxon>Colletotrichum acutatum species complex</taxon>
    </lineage>
</organism>
<feature type="region of interest" description="Disordered" evidence="1">
    <location>
        <begin position="45"/>
        <end position="71"/>
    </location>
</feature>
<reference evidence="2" key="1">
    <citation type="submission" date="2021-12" db="EMBL/GenBank/DDBJ databases">
        <title>Comparative genomics, transcriptomics and evolutionary studies reveal genomic signatures of adaptation to plant cell wall in hemibiotrophic fungi.</title>
        <authorList>
            <consortium name="DOE Joint Genome Institute"/>
            <person name="Baroncelli R."/>
            <person name="Diaz J.F."/>
            <person name="Benocci T."/>
            <person name="Peng M."/>
            <person name="Battaglia E."/>
            <person name="Haridas S."/>
            <person name="Andreopoulos W."/>
            <person name="Labutti K."/>
            <person name="Pangilinan J."/>
            <person name="Floch G.L."/>
            <person name="Makela M.R."/>
            <person name="Henrissat B."/>
            <person name="Grigoriev I.V."/>
            <person name="Crouch J.A."/>
            <person name="De Vries R.P."/>
            <person name="Sukno S.A."/>
            <person name="Thon M.R."/>
        </authorList>
    </citation>
    <scope>NUCLEOTIDE SEQUENCE</scope>
    <source>
        <strain evidence="2">CBS 112980</strain>
    </source>
</reference>
<name>A0AAD9D0G0_GLOAC</name>
<gene>
    <name evidence="2" type="ORF">BDZ83DRAFT_72058</name>
</gene>
<dbReference type="RefSeq" id="XP_060369246.1">
    <property type="nucleotide sequence ID" value="XM_060512288.1"/>
</dbReference>
<keyword evidence="3" id="KW-1185">Reference proteome</keyword>
<accession>A0AAD9D0G0</accession>
<dbReference type="Proteomes" id="UP001244207">
    <property type="component" value="Unassembled WGS sequence"/>
</dbReference>
<evidence type="ECO:0000313" key="2">
    <source>
        <dbReference type="EMBL" id="KAK1729191.1"/>
    </source>
</evidence>
<dbReference type="GeneID" id="85396186"/>
<sequence>MFPCPVPPACSAFPSPRPPYDWQNGRANNAWRSCHTPFCLPKSRTPPDPVARARLLPTGQSPPRKTEGPTSCMVRCSDAASHWLMAQEWANPNSRPHAVAQKG</sequence>
<proteinExistence type="predicted"/>
<protein>
    <submittedName>
        <fullName evidence="2">Uncharacterized protein</fullName>
    </submittedName>
</protein>